<organism evidence="7 8">
    <name type="scientific">Streptomyces zhaozhouensis</name>
    <dbReference type="NCBI Taxonomy" id="1300267"/>
    <lineage>
        <taxon>Bacteria</taxon>
        <taxon>Bacillati</taxon>
        <taxon>Actinomycetota</taxon>
        <taxon>Actinomycetes</taxon>
        <taxon>Kitasatosporales</taxon>
        <taxon>Streptomycetaceae</taxon>
        <taxon>Streptomyces</taxon>
    </lineage>
</organism>
<name>A0A286DXG9_9ACTN</name>
<evidence type="ECO:0000259" key="6">
    <source>
        <dbReference type="PROSITE" id="PS51078"/>
    </source>
</evidence>
<dbReference type="GO" id="GO:0003677">
    <property type="term" value="F:DNA binding"/>
    <property type="evidence" value="ECO:0007669"/>
    <property type="project" value="UniProtKB-KW"/>
</dbReference>
<dbReference type="PROSITE" id="PS51077">
    <property type="entry name" value="HTH_ICLR"/>
    <property type="match status" value="1"/>
</dbReference>
<dbReference type="InterPro" id="IPR014757">
    <property type="entry name" value="Tscrpt_reg_IclR_C"/>
</dbReference>
<feature type="region of interest" description="Disordered" evidence="4">
    <location>
        <begin position="1"/>
        <end position="39"/>
    </location>
</feature>
<evidence type="ECO:0000313" key="8">
    <source>
        <dbReference type="Proteomes" id="UP000219072"/>
    </source>
</evidence>
<sequence length="292" mass="30460">MTRISSTVGDDPSGAPARRTAGRAPAGRSAGANWSTTPPPYSLGSVDNALRLIHALDERGELRVYEAAELLGVARSTAHRLLSTLCFRGFATQRGDSHVYLPGPALADAGLRALSRLDLRQVAGPPLRALADETGETVHLVVLEGNGARFVDGVESTQPLRVGLRVGMVLPAHATAAGKSILAALPPERVTDLYPRGVQTLTDRTLASLEEIQRHLTTVAQAGHATNHGESADDVAAVGVVIRDQARHPVGALALAAPAERLLPARIPLVAQRMHRAAATIGGHLLPGATTG</sequence>
<dbReference type="InterPro" id="IPR036388">
    <property type="entry name" value="WH-like_DNA-bd_sf"/>
</dbReference>
<dbReference type="GO" id="GO:0045892">
    <property type="term" value="P:negative regulation of DNA-templated transcription"/>
    <property type="evidence" value="ECO:0007669"/>
    <property type="project" value="TreeGrafter"/>
</dbReference>
<accession>A0A286DXG9</accession>
<dbReference type="Gene3D" id="3.30.450.40">
    <property type="match status" value="1"/>
</dbReference>
<protein>
    <submittedName>
        <fullName evidence="7">Transcriptional regulator, IclR family</fullName>
    </submittedName>
</protein>
<dbReference type="PROSITE" id="PS51078">
    <property type="entry name" value="ICLR_ED"/>
    <property type="match status" value="1"/>
</dbReference>
<feature type="domain" description="HTH iclR-type" evidence="5">
    <location>
        <begin position="43"/>
        <end position="104"/>
    </location>
</feature>
<dbReference type="InterPro" id="IPR050707">
    <property type="entry name" value="HTH_MetabolicPath_Reg"/>
</dbReference>
<feature type="domain" description="IclR-ED" evidence="6">
    <location>
        <begin position="105"/>
        <end position="287"/>
    </location>
</feature>
<dbReference type="Proteomes" id="UP000219072">
    <property type="component" value="Unassembled WGS sequence"/>
</dbReference>
<dbReference type="SMART" id="SM00346">
    <property type="entry name" value="HTH_ICLR"/>
    <property type="match status" value="1"/>
</dbReference>
<dbReference type="InterPro" id="IPR005471">
    <property type="entry name" value="Tscrpt_reg_IclR_N"/>
</dbReference>
<dbReference type="Pfam" id="PF09339">
    <property type="entry name" value="HTH_IclR"/>
    <property type="match status" value="1"/>
</dbReference>
<evidence type="ECO:0000256" key="4">
    <source>
        <dbReference type="SAM" id="MobiDB-lite"/>
    </source>
</evidence>
<dbReference type="Pfam" id="PF01614">
    <property type="entry name" value="IclR_C"/>
    <property type="match status" value="1"/>
</dbReference>
<dbReference type="InterPro" id="IPR029016">
    <property type="entry name" value="GAF-like_dom_sf"/>
</dbReference>
<evidence type="ECO:0000313" key="7">
    <source>
        <dbReference type="EMBL" id="SOD63333.1"/>
    </source>
</evidence>
<keyword evidence="8" id="KW-1185">Reference proteome</keyword>
<dbReference type="Gene3D" id="1.10.10.10">
    <property type="entry name" value="Winged helix-like DNA-binding domain superfamily/Winged helix DNA-binding domain"/>
    <property type="match status" value="1"/>
</dbReference>
<dbReference type="AlphaFoldDB" id="A0A286DXG9"/>
<reference evidence="7 8" key="1">
    <citation type="submission" date="2017-09" db="EMBL/GenBank/DDBJ databases">
        <authorList>
            <person name="Ehlers B."/>
            <person name="Leendertz F.H."/>
        </authorList>
    </citation>
    <scope>NUCLEOTIDE SEQUENCE [LARGE SCALE GENOMIC DNA]</scope>
    <source>
        <strain evidence="7 8">CGMCC 4.7095</strain>
    </source>
</reference>
<dbReference type="PANTHER" id="PTHR30136">
    <property type="entry name" value="HELIX-TURN-HELIX TRANSCRIPTIONAL REGULATOR, ICLR FAMILY"/>
    <property type="match status" value="1"/>
</dbReference>
<keyword evidence="2" id="KW-0238">DNA-binding</keyword>
<feature type="compositionally biased region" description="Low complexity" evidence="4">
    <location>
        <begin position="12"/>
        <end position="32"/>
    </location>
</feature>
<keyword evidence="3" id="KW-0804">Transcription</keyword>
<dbReference type="SUPFAM" id="SSF46785">
    <property type="entry name" value="Winged helix' DNA-binding domain"/>
    <property type="match status" value="1"/>
</dbReference>
<keyword evidence="1" id="KW-0805">Transcription regulation</keyword>
<evidence type="ECO:0000256" key="1">
    <source>
        <dbReference type="ARBA" id="ARBA00023015"/>
    </source>
</evidence>
<evidence type="ECO:0000256" key="2">
    <source>
        <dbReference type="ARBA" id="ARBA00023125"/>
    </source>
</evidence>
<dbReference type="EMBL" id="OCNE01000010">
    <property type="protein sequence ID" value="SOD63333.1"/>
    <property type="molecule type" value="Genomic_DNA"/>
</dbReference>
<dbReference type="SUPFAM" id="SSF55781">
    <property type="entry name" value="GAF domain-like"/>
    <property type="match status" value="1"/>
</dbReference>
<evidence type="ECO:0000256" key="3">
    <source>
        <dbReference type="ARBA" id="ARBA00023163"/>
    </source>
</evidence>
<evidence type="ECO:0000259" key="5">
    <source>
        <dbReference type="PROSITE" id="PS51077"/>
    </source>
</evidence>
<dbReference type="OrthoDB" id="7274111at2"/>
<dbReference type="PANTHER" id="PTHR30136:SF24">
    <property type="entry name" value="HTH-TYPE TRANSCRIPTIONAL REPRESSOR ALLR"/>
    <property type="match status" value="1"/>
</dbReference>
<gene>
    <name evidence="7" type="ORF">SAMN06297387_11065</name>
</gene>
<proteinExistence type="predicted"/>
<dbReference type="GO" id="GO:0003700">
    <property type="term" value="F:DNA-binding transcription factor activity"/>
    <property type="evidence" value="ECO:0007669"/>
    <property type="project" value="TreeGrafter"/>
</dbReference>
<dbReference type="InterPro" id="IPR036390">
    <property type="entry name" value="WH_DNA-bd_sf"/>
</dbReference>